<dbReference type="EMBL" id="GGEC01060155">
    <property type="protein sequence ID" value="MBX40639.1"/>
    <property type="molecule type" value="Transcribed_RNA"/>
</dbReference>
<name>A0A2P2NDX2_RHIMU</name>
<protein>
    <submittedName>
        <fullName evidence="1">Uncharacterized protein</fullName>
    </submittedName>
</protein>
<sequence>MYLSLIHCPLIPKIFTLCTIQ</sequence>
<organism evidence="1">
    <name type="scientific">Rhizophora mucronata</name>
    <name type="common">Asiatic mangrove</name>
    <dbReference type="NCBI Taxonomy" id="61149"/>
    <lineage>
        <taxon>Eukaryota</taxon>
        <taxon>Viridiplantae</taxon>
        <taxon>Streptophyta</taxon>
        <taxon>Embryophyta</taxon>
        <taxon>Tracheophyta</taxon>
        <taxon>Spermatophyta</taxon>
        <taxon>Magnoliopsida</taxon>
        <taxon>eudicotyledons</taxon>
        <taxon>Gunneridae</taxon>
        <taxon>Pentapetalae</taxon>
        <taxon>rosids</taxon>
        <taxon>fabids</taxon>
        <taxon>Malpighiales</taxon>
        <taxon>Rhizophoraceae</taxon>
        <taxon>Rhizophora</taxon>
    </lineage>
</organism>
<dbReference type="AlphaFoldDB" id="A0A2P2NDX2"/>
<evidence type="ECO:0000313" key="1">
    <source>
        <dbReference type="EMBL" id="MBX40639.1"/>
    </source>
</evidence>
<proteinExistence type="predicted"/>
<accession>A0A2P2NDX2</accession>
<reference evidence="1" key="1">
    <citation type="submission" date="2018-02" db="EMBL/GenBank/DDBJ databases">
        <title>Rhizophora mucronata_Transcriptome.</title>
        <authorList>
            <person name="Meera S.P."/>
            <person name="Sreeshan A."/>
            <person name="Augustine A."/>
        </authorList>
    </citation>
    <scope>NUCLEOTIDE SEQUENCE</scope>
    <source>
        <tissue evidence="1">Leaf</tissue>
    </source>
</reference>